<sequence length="64" mass="7314">MDMKNKLRNKFDAAEIETDRLLALVDIVVAINYYGITELLDTIGEENLRAHLELDKSHQIDSPT</sequence>
<proteinExistence type="predicted"/>
<dbReference type="EMBL" id="JAVDTF010000003">
    <property type="protein sequence ID" value="MDR6784540.1"/>
    <property type="molecule type" value="Genomic_DNA"/>
</dbReference>
<name>A0ACC6KYU0_9SPHI</name>
<evidence type="ECO:0000313" key="1">
    <source>
        <dbReference type="EMBL" id="MDR6784540.1"/>
    </source>
</evidence>
<organism evidence="1 2">
    <name type="scientific">Pedobacter africanus</name>
    <dbReference type="NCBI Taxonomy" id="151894"/>
    <lineage>
        <taxon>Bacteria</taxon>
        <taxon>Pseudomonadati</taxon>
        <taxon>Bacteroidota</taxon>
        <taxon>Sphingobacteriia</taxon>
        <taxon>Sphingobacteriales</taxon>
        <taxon>Sphingobacteriaceae</taxon>
        <taxon>Pedobacter</taxon>
    </lineage>
</organism>
<accession>A0ACC6KYU0</accession>
<comment type="caution">
    <text evidence="1">The sequence shown here is derived from an EMBL/GenBank/DDBJ whole genome shotgun (WGS) entry which is preliminary data.</text>
</comment>
<dbReference type="Proteomes" id="UP001246858">
    <property type="component" value="Unassembled WGS sequence"/>
</dbReference>
<protein>
    <submittedName>
        <fullName evidence="1">Uncharacterized protein</fullName>
    </submittedName>
</protein>
<evidence type="ECO:0000313" key="2">
    <source>
        <dbReference type="Proteomes" id="UP001246858"/>
    </source>
</evidence>
<gene>
    <name evidence="1" type="ORF">J2X78_003114</name>
</gene>
<reference evidence="1" key="1">
    <citation type="submission" date="2023-07" db="EMBL/GenBank/DDBJ databases">
        <title>Sorghum-associated microbial communities from plants grown in Nebraska, USA.</title>
        <authorList>
            <person name="Schachtman D."/>
        </authorList>
    </citation>
    <scope>NUCLEOTIDE SEQUENCE</scope>
    <source>
        <strain evidence="1">2697</strain>
    </source>
</reference>
<keyword evidence="2" id="KW-1185">Reference proteome</keyword>